<proteinExistence type="predicted"/>
<dbReference type="EMBL" id="VXIS01000072">
    <property type="protein sequence ID" value="KAA8908052.1"/>
    <property type="molecule type" value="Genomic_DNA"/>
</dbReference>
<name>A0A5J5EYH5_9PEZI</name>
<feature type="region of interest" description="Disordered" evidence="1">
    <location>
        <begin position="265"/>
        <end position="296"/>
    </location>
</feature>
<dbReference type="InParanoid" id="A0A5J5EYH5"/>
<dbReference type="AlphaFoldDB" id="A0A5J5EYH5"/>
<accession>A0A5J5EYH5</accession>
<reference evidence="2 3" key="1">
    <citation type="submission" date="2019-09" db="EMBL/GenBank/DDBJ databases">
        <title>Draft genome of the ectomycorrhizal ascomycete Sphaerosporella brunnea.</title>
        <authorList>
            <consortium name="DOE Joint Genome Institute"/>
            <person name="Benucci G.M."/>
            <person name="Marozzi G."/>
            <person name="Antonielli L."/>
            <person name="Sanchez S."/>
            <person name="Marco P."/>
            <person name="Wang X."/>
            <person name="Falini L.B."/>
            <person name="Barry K."/>
            <person name="Haridas S."/>
            <person name="Lipzen A."/>
            <person name="Labutti K."/>
            <person name="Grigoriev I.V."/>
            <person name="Murat C."/>
            <person name="Martin F."/>
            <person name="Albertini E."/>
            <person name="Donnini D."/>
            <person name="Bonito G."/>
        </authorList>
    </citation>
    <scope>NUCLEOTIDE SEQUENCE [LARGE SCALE GENOMIC DNA]</scope>
    <source>
        <strain evidence="2 3">Sb_GMNB300</strain>
    </source>
</reference>
<evidence type="ECO:0000313" key="2">
    <source>
        <dbReference type="EMBL" id="KAA8908052.1"/>
    </source>
</evidence>
<evidence type="ECO:0000313" key="3">
    <source>
        <dbReference type="Proteomes" id="UP000326924"/>
    </source>
</evidence>
<comment type="caution">
    <text evidence="2">The sequence shown here is derived from an EMBL/GenBank/DDBJ whole genome shotgun (WGS) entry which is preliminary data.</text>
</comment>
<evidence type="ECO:0000256" key="1">
    <source>
        <dbReference type="SAM" id="MobiDB-lite"/>
    </source>
</evidence>
<feature type="region of interest" description="Disordered" evidence="1">
    <location>
        <begin position="409"/>
        <end position="439"/>
    </location>
</feature>
<sequence>MRSPGKLAVPFLIWITYRPHLSPSLKHPESFANEKHLQTQDLLEALGVDSAKVPKLRLALEHYSLDHEEWLSNRGNHTKWNPLRVKRLLATKTITTDEWLKKAVELGDKLGVETADIGLPALHSLHLLLKKKVDEKLGAHAKWVKAAAKGLAAERLAAANTRVDTAEQELDAADIRTEGATLEDSNGQTHADPAHEEWLVIPLRNKRALLDKETGRRRGNAAKPEEEVCRETRFDWRERNPKSGETGFTNDSPTEGAAVVVPRWLPPHPRRFPAASGAPQTSPATDPYSGHTEPCSSSSATQLAHYHIQYFSFDKAVLGIALWLRLSRPERWPLRMETRAPFCTANRRHRANSLPLSDPANYICIVVDQPAHSDIQYFRPSQLTTTFRTYPSTKPISWLKLSRPERRPFRKPTRAPCSSANYPCPTAGPEQPAHGGRGHGGVERCAAVLVALFREGGGARGQLPLGRGPVVVIALPPRRQCGRPGDTQLELPFLL</sequence>
<keyword evidence="3" id="KW-1185">Reference proteome</keyword>
<organism evidence="2 3">
    <name type="scientific">Sphaerosporella brunnea</name>
    <dbReference type="NCBI Taxonomy" id="1250544"/>
    <lineage>
        <taxon>Eukaryota</taxon>
        <taxon>Fungi</taxon>
        <taxon>Dikarya</taxon>
        <taxon>Ascomycota</taxon>
        <taxon>Pezizomycotina</taxon>
        <taxon>Pezizomycetes</taxon>
        <taxon>Pezizales</taxon>
        <taxon>Pyronemataceae</taxon>
        <taxon>Sphaerosporella</taxon>
    </lineage>
</organism>
<dbReference type="Proteomes" id="UP000326924">
    <property type="component" value="Unassembled WGS sequence"/>
</dbReference>
<protein>
    <submittedName>
        <fullName evidence="2">Uncharacterized protein</fullName>
    </submittedName>
</protein>
<gene>
    <name evidence="2" type="ORF">FN846DRAFT_889646</name>
</gene>